<sequence>MFVVLIPIIGIIGMFGYTWYQRKQLAVYFKDKDGQKEEEDRRLLKLVLSIIHRTEEAIQDKIVVNGHFITQTVLVRKTTTYYSYVILYDSILEEAELISYNPDSKESSSLGVFRKDAIEAIDLGGQTNYLFHEATTEKLLYSVQTIAHDVSRQGEYEIRYSQVKAYNDLRQHWKLPPISEKLTIGGKN</sequence>
<dbReference type="EMBL" id="JAEEGA010000002">
    <property type="protein sequence ID" value="MBP1040010.1"/>
    <property type="molecule type" value="Genomic_DNA"/>
</dbReference>
<proteinExistence type="predicted"/>
<name>A0A940P2U4_9ENTE</name>
<dbReference type="Proteomes" id="UP000674938">
    <property type="component" value="Unassembled WGS sequence"/>
</dbReference>
<dbReference type="AlphaFoldDB" id="A0A940P2U4"/>
<accession>A0A940P2U4</accession>
<comment type="caution">
    <text evidence="1">The sequence shown here is derived from an EMBL/GenBank/DDBJ whole genome shotgun (WGS) entry which is preliminary data.</text>
</comment>
<reference evidence="1" key="1">
    <citation type="submission" date="2020-12" db="EMBL/GenBank/DDBJ databases">
        <title>Vagococcus allomyrinae sp. nov. and Enterococcus lavae sp. nov., isolated from the larvae of Allomyrina dichotoma.</title>
        <authorList>
            <person name="Lee S.D."/>
        </authorList>
    </citation>
    <scope>NUCLEOTIDE SEQUENCE</scope>
    <source>
        <strain evidence="1">BWB3-3</strain>
    </source>
</reference>
<dbReference type="RefSeq" id="WP_209524909.1">
    <property type="nucleotide sequence ID" value="NZ_JAEEGA010000002.1"/>
</dbReference>
<organism evidence="1 2">
    <name type="scientific">Vagococcus allomyrinae</name>
    <dbReference type="NCBI Taxonomy" id="2794353"/>
    <lineage>
        <taxon>Bacteria</taxon>
        <taxon>Bacillati</taxon>
        <taxon>Bacillota</taxon>
        <taxon>Bacilli</taxon>
        <taxon>Lactobacillales</taxon>
        <taxon>Enterococcaceae</taxon>
        <taxon>Vagococcus</taxon>
    </lineage>
</organism>
<protein>
    <submittedName>
        <fullName evidence="1">Uncharacterized protein</fullName>
    </submittedName>
</protein>
<gene>
    <name evidence="1" type="ORF">I6N95_03190</name>
</gene>
<evidence type="ECO:0000313" key="2">
    <source>
        <dbReference type="Proteomes" id="UP000674938"/>
    </source>
</evidence>
<evidence type="ECO:0000313" key="1">
    <source>
        <dbReference type="EMBL" id="MBP1040010.1"/>
    </source>
</evidence>
<keyword evidence="2" id="KW-1185">Reference proteome</keyword>